<feature type="domain" description="CHASE2" evidence="1">
    <location>
        <begin position="2"/>
        <end position="157"/>
    </location>
</feature>
<dbReference type="EC" id="4.6.1.1" evidence="2"/>
<evidence type="ECO:0000259" key="1">
    <source>
        <dbReference type="Pfam" id="PF05226"/>
    </source>
</evidence>
<proteinExistence type="predicted"/>
<gene>
    <name evidence="2" type="ORF">MNB_SV-10-39</name>
</gene>
<reference evidence="2" key="1">
    <citation type="submission" date="2016-10" db="EMBL/GenBank/DDBJ databases">
        <authorList>
            <person name="de Groot N.N."/>
        </authorList>
    </citation>
    <scope>NUCLEOTIDE SEQUENCE</scope>
</reference>
<dbReference type="InterPro" id="IPR007890">
    <property type="entry name" value="CHASE2"/>
</dbReference>
<accession>A0A1W1C2B9</accession>
<evidence type="ECO:0000313" key="2">
    <source>
        <dbReference type="EMBL" id="SFV59852.1"/>
    </source>
</evidence>
<sequence length="163" mass="18365">MVIVDIDEASLEKYGQWPWSRLRVSELIRKISDARAGIIGLDIIFSEPDKSSPHTIASQLKINIENLDNYDQILAKTFATTPTVGGYFFRFDKKTHENMPIIPAVFIEKGLQNNHTVLEPKGVVLNIDILQNSLYSSGFFNNVPDADGMVRSVSLVMIWGLKR</sequence>
<dbReference type="Pfam" id="PF05226">
    <property type="entry name" value="CHASE2"/>
    <property type="match status" value="1"/>
</dbReference>
<name>A0A1W1C2B9_9ZZZZ</name>
<organism evidence="2">
    <name type="scientific">hydrothermal vent metagenome</name>
    <dbReference type="NCBI Taxonomy" id="652676"/>
    <lineage>
        <taxon>unclassified sequences</taxon>
        <taxon>metagenomes</taxon>
        <taxon>ecological metagenomes</taxon>
    </lineage>
</organism>
<dbReference type="AlphaFoldDB" id="A0A1W1C2B9"/>
<dbReference type="GO" id="GO:0004016">
    <property type="term" value="F:adenylate cyclase activity"/>
    <property type="evidence" value="ECO:0007669"/>
    <property type="project" value="UniProtKB-EC"/>
</dbReference>
<protein>
    <submittedName>
        <fullName evidence="2">Adenylate cyclase</fullName>
        <ecNumber evidence="2">4.6.1.1</ecNumber>
    </submittedName>
</protein>
<dbReference type="EMBL" id="FPHL01000021">
    <property type="protein sequence ID" value="SFV59852.1"/>
    <property type="molecule type" value="Genomic_DNA"/>
</dbReference>
<keyword evidence="2" id="KW-0456">Lyase</keyword>